<dbReference type="Proteomes" id="UP001407405">
    <property type="component" value="Unassembled WGS sequence"/>
</dbReference>
<gene>
    <name evidence="1" type="ORF">AAIG11_05710</name>
</gene>
<dbReference type="EMBL" id="JBCITM010000004">
    <property type="protein sequence ID" value="MEN1759956.1"/>
    <property type="molecule type" value="Genomic_DNA"/>
</dbReference>
<proteinExistence type="predicted"/>
<organism evidence="1 2">
    <name type="scientific">Anoxynatronum sibiricum</name>
    <dbReference type="NCBI Taxonomy" id="210623"/>
    <lineage>
        <taxon>Bacteria</taxon>
        <taxon>Bacillati</taxon>
        <taxon>Bacillota</taxon>
        <taxon>Clostridia</taxon>
        <taxon>Eubacteriales</taxon>
        <taxon>Clostridiaceae</taxon>
        <taxon>Anoxynatronum</taxon>
    </lineage>
</organism>
<sequence>MKKSMILIGIIMLISVFLHMTTEEQSVQLELYRQGEEGKAVSMGRIEGERVDEYQAFYRDRMAEGKPEEEPETLRYPDVAVYLIDGSSVIHHSSFWFWENGEGMMASVEAKHRTKPLNAEKVEEIRNILDVDLEDH</sequence>
<evidence type="ECO:0000313" key="1">
    <source>
        <dbReference type="EMBL" id="MEN1759956.1"/>
    </source>
</evidence>
<evidence type="ECO:0000313" key="2">
    <source>
        <dbReference type="Proteomes" id="UP001407405"/>
    </source>
</evidence>
<dbReference type="RefSeq" id="WP_343185281.1">
    <property type="nucleotide sequence ID" value="NZ_JBCITM010000004.1"/>
</dbReference>
<reference evidence="1 2" key="1">
    <citation type="submission" date="2024-04" db="EMBL/GenBank/DDBJ databases">
        <title>Genome sequencing and metabolic network reconstruction of aminoacids and betaine degradation by Anoxynatronum sibiricum.</title>
        <authorList>
            <person name="Detkova E.N."/>
            <person name="Boltjanskaja Y.V."/>
            <person name="Mardanov A.V."/>
            <person name="Kevbrin V."/>
        </authorList>
    </citation>
    <scope>NUCLEOTIDE SEQUENCE [LARGE SCALE GENOMIC DNA]</scope>
    <source>
        <strain evidence="1 2">Z-7981</strain>
    </source>
</reference>
<comment type="caution">
    <text evidence="1">The sequence shown here is derived from an EMBL/GenBank/DDBJ whole genome shotgun (WGS) entry which is preliminary data.</text>
</comment>
<accession>A0ABU9VU75</accession>
<keyword evidence="2" id="KW-1185">Reference proteome</keyword>
<protein>
    <submittedName>
        <fullName evidence="1">Uncharacterized protein</fullName>
    </submittedName>
</protein>
<name>A0ABU9VU75_9CLOT</name>